<sequence>MTAPPLRIGILGASRIAENAIVGPAHELGHRLTVVAARDRHRAESFAATHGVERVVDSYAEVIGDSEIDLIYNPLANALHGPWNLAAIAAGVPVLSEKPFARNAVEAQQVAAQARAAGVLVLEGFHYRFHPLMHRTLDVLHSGVCGDLQTIEITMGMPEPAPSDPRWEYRLAGGSVMDLGCYGLHLLRTLGRFAGGAPRITGASAIVRGDQIDASSRIEVTFPNGATGVNTNTMLDDHYTFRAHIVGTTGSLTLHDFLSPTRDNRLSITTASDTRVKEVTRRSTYTFQLEAFAAALRDGTSLPIDLDDAVTNMAYIDDAYRAAGLEPR</sequence>
<comment type="similarity">
    <text evidence="1">Belongs to the Gfo/Idh/MocA family.</text>
</comment>
<evidence type="ECO:0000256" key="1">
    <source>
        <dbReference type="ARBA" id="ARBA00010928"/>
    </source>
</evidence>
<evidence type="ECO:0000313" key="6">
    <source>
        <dbReference type="Proteomes" id="UP000563898"/>
    </source>
</evidence>
<organism evidence="5 6">
    <name type="scientific">Gordonia polyisoprenivorans</name>
    <dbReference type="NCBI Taxonomy" id="84595"/>
    <lineage>
        <taxon>Bacteria</taxon>
        <taxon>Bacillati</taxon>
        <taxon>Actinomycetota</taxon>
        <taxon>Actinomycetes</taxon>
        <taxon>Mycobacteriales</taxon>
        <taxon>Gordoniaceae</taxon>
        <taxon>Gordonia</taxon>
    </lineage>
</organism>
<feature type="domain" description="Gfo/Idh/MocA-like oxidoreductase N-terminal" evidence="3">
    <location>
        <begin position="6"/>
        <end position="124"/>
    </location>
</feature>
<dbReference type="AlphaFoldDB" id="A0A846WK45"/>
<dbReference type="InterPro" id="IPR036291">
    <property type="entry name" value="NAD(P)-bd_dom_sf"/>
</dbReference>
<accession>A0A846WK45</accession>
<feature type="domain" description="GFO/IDH/MocA-like oxidoreductase" evidence="4">
    <location>
        <begin position="138"/>
        <end position="252"/>
    </location>
</feature>
<dbReference type="PANTHER" id="PTHR22604">
    <property type="entry name" value="OXIDOREDUCTASES"/>
    <property type="match status" value="1"/>
</dbReference>
<evidence type="ECO:0000313" key="5">
    <source>
        <dbReference type="EMBL" id="NKY01908.1"/>
    </source>
</evidence>
<dbReference type="PANTHER" id="PTHR22604:SF105">
    <property type="entry name" value="TRANS-1,2-DIHYDROBENZENE-1,2-DIOL DEHYDROGENASE"/>
    <property type="match status" value="1"/>
</dbReference>
<dbReference type="SUPFAM" id="SSF55347">
    <property type="entry name" value="Glyceraldehyde-3-phosphate dehydrogenase-like, C-terminal domain"/>
    <property type="match status" value="1"/>
</dbReference>
<dbReference type="GO" id="GO:0016491">
    <property type="term" value="F:oxidoreductase activity"/>
    <property type="evidence" value="ECO:0007669"/>
    <property type="project" value="UniProtKB-KW"/>
</dbReference>
<protein>
    <submittedName>
        <fullName evidence="5">Gfo/Idh/MocA family oxidoreductase</fullName>
    </submittedName>
</protein>
<dbReference type="SUPFAM" id="SSF51735">
    <property type="entry name" value="NAD(P)-binding Rossmann-fold domains"/>
    <property type="match status" value="1"/>
</dbReference>
<reference evidence="5 6" key="1">
    <citation type="submission" date="2020-04" db="EMBL/GenBank/DDBJ databases">
        <title>MicrobeNet Type strains.</title>
        <authorList>
            <person name="Nicholson A.C."/>
        </authorList>
    </citation>
    <scope>NUCLEOTIDE SEQUENCE [LARGE SCALE GENOMIC DNA]</scope>
    <source>
        <strain evidence="5 6">ATCC BAA-14</strain>
    </source>
</reference>
<dbReference type="EMBL" id="JAAXPC010000005">
    <property type="protein sequence ID" value="NKY01908.1"/>
    <property type="molecule type" value="Genomic_DNA"/>
</dbReference>
<keyword evidence="2" id="KW-0560">Oxidoreductase</keyword>
<dbReference type="GO" id="GO:0000166">
    <property type="term" value="F:nucleotide binding"/>
    <property type="evidence" value="ECO:0007669"/>
    <property type="project" value="InterPro"/>
</dbReference>
<evidence type="ECO:0000259" key="3">
    <source>
        <dbReference type="Pfam" id="PF01408"/>
    </source>
</evidence>
<dbReference type="InterPro" id="IPR000683">
    <property type="entry name" value="Gfo/Idh/MocA-like_OxRdtase_N"/>
</dbReference>
<dbReference type="Gene3D" id="3.40.50.720">
    <property type="entry name" value="NAD(P)-binding Rossmann-like Domain"/>
    <property type="match status" value="1"/>
</dbReference>
<proteinExistence type="inferred from homology"/>
<dbReference type="Pfam" id="PF22725">
    <property type="entry name" value="GFO_IDH_MocA_C3"/>
    <property type="match status" value="1"/>
</dbReference>
<comment type="caution">
    <text evidence="5">The sequence shown here is derived from an EMBL/GenBank/DDBJ whole genome shotgun (WGS) entry which is preliminary data.</text>
</comment>
<dbReference type="Proteomes" id="UP000563898">
    <property type="component" value="Unassembled WGS sequence"/>
</dbReference>
<gene>
    <name evidence="5" type="ORF">HGA05_10015</name>
</gene>
<dbReference type="Gene3D" id="3.30.360.10">
    <property type="entry name" value="Dihydrodipicolinate Reductase, domain 2"/>
    <property type="match status" value="1"/>
</dbReference>
<dbReference type="InterPro" id="IPR050984">
    <property type="entry name" value="Gfo/Idh/MocA_domain"/>
</dbReference>
<dbReference type="InterPro" id="IPR055170">
    <property type="entry name" value="GFO_IDH_MocA-like_dom"/>
</dbReference>
<name>A0A846WK45_9ACTN</name>
<evidence type="ECO:0000259" key="4">
    <source>
        <dbReference type="Pfam" id="PF22725"/>
    </source>
</evidence>
<evidence type="ECO:0000256" key="2">
    <source>
        <dbReference type="ARBA" id="ARBA00023002"/>
    </source>
</evidence>
<dbReference type="Pfam" id="PF01408">
    <property type="entry name" value="GFO_IDH_MocA"/>
    <property type="match status" value="1"/>
</dbReference>
<dbReference type="RefSeq" id="WP_006370663.1">
    <property type="nucleotide sequence ID" value="NZ_JAAXPC010000005.1"/>
</dbReference>